<feature type="domain" description="VanZ-like" evidence="2">
    <location>
        <begin position="13"/>
        <end position="164"/>
    </location>
</feature>
<feature type="transmembrane region" description="Helical" evidence="1">
    <location>
        <begin position="117"/>
        <end position="135"/>
    </location>
</feature>
<evidence type="ECO:0000313" key="4">
    <source>
        <dbReference type="Proteomes" id="UP000470082"/>
    </source>
</evidence>
<dbReference type="AlphaFoldDB" id="A0A7X2T462"/>
<keyword evidence="1" id="KW-0812">Transmembrane</keyword>
<reference evidence="3 4" key="1">
    <citation type="submission" date="2019-08" db="EMBL/GenBank/DDBJ databases">
        <title>In-depth cultivation of the pig gut microbiome towards novel bacterial diversity and tailored functional studies.</title>
        <authorList>
            <person name="Wylensek D."/>
            <person name="Hitch T.C.A."/>
            <person name="Clavel T."/>
        </authorList>
    </citation>
    <scope>NUCLEOTIDE SEQUENCE [LARGE SCALE GENOMIC DNA]</scope>
    <source>
        <strain evidence="3 4">LKV-178-WT-2G</strain>
    </source>
</reference>
<evidence type="ECO:0000256" key="1">
    <source>
        <dbReference type="SAM" id="Phobius"/>
    </source>
</evidence>
<comment type="caution">
    <text evidence="3">The sequence shown here is derived from an EMBL/GenBank/DDBJ whole genome shotgun (WGS) entry which is preliminary data.</text>
</comment>
<protein>
    <submittedName>
        <fullName evidence="3">VanZ family protein</fullName>
    </submittedName>
</protein>
<keyword evidence="1" id="KW-0472">Membrane</keyword>
<keyword evidence="1" id="KW-1133">Transmembrane helix</keyword>
<dbReference type="InterPro" id="IPR006976">
    <property type="entry name" value="VanZ-like"/>
</dbReference>
<dbReference type="Pfam" id="PF04892">
    <property type="entry name" value="VanZ"/>
    <property type="match status" value="1"/>
</dbReference>
<organism evidence="3 4">
    <name type="scientific">Floccifex porci</name>
    <dbReference type="NCBI Taxonomy" id="2606629"/>
    <lineage>
        <taxon>Bacteria</taxon>
        <taxon>Bacillati</taxon>
        <taxon>Bacillota</taxon>
        <taxon>Erysipelotrichia</taxon>
        <taxon>Erysipelotrichales</taxon>
        <taxon>Erysipelotrichaceae</taxon>
        <taxon>Floccifex</taxon>
    </lineage>
</organism>
<gene>
    <name evidence="3" type="ORF">FYJ50_08690</name>
</gene>
<accession>A0A7X2T462</accession>
<dbReference type="Proteomes" id="UP000470082">
    <property type="component" value="Unassembled WGS sequence"/>
</dbReference>
<dbReference type="PANTHER" id="PTHR28008">
    <property type="entry name" value="DOMAIN PROTEIN, PUTATIVE (AFU_ORTHOLOGUE AFUA_3G10980)-RELATED"/>
    <property type="match status" value="1"/>
</dbReference>
<dbReference type="RefSeq" id="WP_154461123.1">
    <property type="nucleotide sequence ID" value="NZ_VUMM01000022.1"/>
</dbReference>
<keyword evidence="4" id="KW-1185">Reference proteome</keyword>
<evidence type="ECO:0000313" key="3">
    <source>
        <dbReference type="EMBL" id="MSS02162.1"/>
    </source>
</evidence>
<name>A0A7X2T462_9FIRM</name>
<dbReference type="NCBIfam" id="NF037970">
    <property type="entry name" value="vanZ_1"/>
    <property type="match status" value="1"/>
</dbReference>
<dbReference type="EMBL" id="VUMM01000022">
    <property type="protein sequence ID" value="MSS02162.1"/>
    <property type="molecule type" value="Genomic_DNA"/>
</dbReference>
<evidence type="ECO:0000259" key="2">
    <source>
        <dbReference type="Pfam" id="PF04892"/>
    </source>
</evidence>
<proteinExistence type="predicted"/>
<sequence>MKHILKGIWFTVFVLCALFVVVLMYSLSSEDGFTSSNRSSIVTESLKEEVKETLRSSPKGYSLAKRIKGYIILYSPYGSDWNLTMRKLAHFLIYFCMSFMIYLSLCMLSLGKGKRILITLLICFFFACIDEFHQGHIIGRTMSKKDVLIDLSGSSLSVLILSLFKK</sequence>
<dbReference type="PANTHER" id="PTHR28008:SF1">
    <property type="entry name" value="DOMAIN PROTEIN, PUTATIVE (AFU_ORTHOLOGUE AFUA_3G10980)-RELATED"/>
    <property type="match status" value="1"/>
</dbReference>
<feature type="transmembrane region" description="Helical" evidence="1">
    <location>
        <begin position="7"/>
        <end position="27"/>
    </location>
</feature>
<feature type="transmembrane region" description="Helical" evidence="1">
    <location>
        <begin position="91"/>
        <end position="110"/>
    </location>
</feature>